<name>A0A3S3NMU6_9MAGN</name>
<dbReference type="PANTHER" id="PTHR23118">
    <property type="entry name" value="ATP-CITRATE SYNTHASE"/>
    <property type="match status" value="1"/>
</dbReference>
<feature type="chain" id="PRO_5018634537" evidence="1">
    <location>
        <begin position="22"/>
        <end position="162"/>
    </location>
</feature>
<reference evidence="2 3" key="1">
    <citation type="journal article" date="2019" name="Nat. Plants">
        <title>Stout camphor tree genome fills gaps in understanding of flowering plant genome evolution.</title>
        <authorList>
            <person name="Chaw S.M."/>
            <person name="Liu Y.C."/>
            <person name="Wu Y.W."/>
            <person name="Wang H.Y."/>
            <person name="Lin C.I."/>
            <person name="Wu C.S."/>
            <person name="Ke H.M."/>
            <person name="Chang L.Y."/>
            <person name="Hsu C.Y."/>
            <person name="Yang H.T."/>
            <person name="Sudianto E."/>
            <person name="Hsu M.H."/>
            <person name="Wu K.P."/>
            <person name="Wang L.N."/>
            <person name="Leebens-Mack J.H."/>
            <person name="Tsai I.J."/>
        </authorList>
    </citation>
    <scope>NUCLEOTIDE SEQUENCE [LARGE SCALE GENOMIC DNA]</scope>
    <source>
        <strain evidence="3">cv. Chaw 1501</strain>
        <tissue evidence="2">Young leaves</tissue>
    </source>
</reference>
<dbReference type="AlphaFoldDB" id="A0A3S3NMU6"/>
<evidence type="ECO:0000313" key="2">
    <source>
        <dbReference type="EMBL" id="RWR95229.1"/>
    </source>
</evidence>
<dbReference type="Proteomes" id="UP000283530">
    <property type="component" value="Unassembled WGS sequence"/>
</dbReference>
<organism evidence="2 3">
    <name type="scientific">Cinnamomum micranthum f. kanehirae</name>
    <dbReference type="NCBI Taxonomy" id="337451"/>
    <lineage>
        <taxon>Eukaryota</taxon>
        <taxon>Viridiplantae</taxon>
        <taxon>Streptophyta</taxon>
        <taxon>Embryophyta</taxon>
        <taxon>Tracheophyta</taxon>
        <taxon>Spermatophyta</taxon>
        <taxon>Magnoliopsida</taxon>
        <taxon>Magnoliidae</taxon>
        <taxon>Laurales</taxon>
        <taxon>Lauraceae</taxon>
        <taxon>Cinnamomum</taxon>
    </lineage>
</organism>
<evidence type="ECO:0000256" key="1">
    <source>
        <dbReference type="SAM" id="SignalP"/>
    </source>
</evidence>
<dbReference type="GO" id="GO:0006085">
    <property type="term" value="P:acetyl-CoA biosynthetic process"/>
    <property type="evidence" value="ECO:0007669"/>
    <property type="project" value="TreeGrafter"/>
</dbReference>
<accession>A0A3S3NMU6</accession>
<dbReference type="InterPro" id="IPR036969">
    <property type="entry name" value="Citrate_synthase_sf"/>
</dbReference>
<dbReference type="GO" id="GO:0006633">
    <property type="term" value="P:fatty acid biosynthetic process"/>
    <property type="evidence" value="ECO:0007669"/>
    <property type="project" value="TreeGrafter"/>
</dbReference>
<dbReference type="EMBL" id="QPKB01000011">
    <property type="protein sequence ID" value="RWR95229.1"/>
    <property type="molecule type" value="Genomic_DNA"/>
</dbReference>
<dbReference type="PANTHER" id="PTHR23118:SF42">
    <property type="entry name" value="ATP-CITRATE SYNTHASE"/>
    <property type="match status" value="1"/>
</dbReference>
<dbReference type="GO" id="GO:0003878">
    <property type="term" value="F:ATP citrate synthase activity"/>
    <property type="evidence" value="ECO:0007669"/>
    <property type="project" value="TreeGrafter"/>
</dbReference>
<keyword evidence="1" id="KW-0732">Signal</keyword>
<keyword evidence="3" id="KW-1185">Reference proteome</keyword>
<evidence type="ECO:0000313" key="3">
    <source>
        <dbReference type="Proteomes" id="UP000283530"/>
    </source>
</evidence>
<dbReference type="STRING" id="337451.A0A3S3NMU6"/>
<gene>
    <name evidence="2" type="ORF">CKAN_02456100</name>
</gene>
<proteinExistence type="predicted"/>
<protein>
    <submittedName>
        <fullName evidence="2">ATP-citrate synthase beta chain protein 2</fullName>
    </submittedName>
</protein>
<dbReference type="OrthoDB" id="1928262at2759"/>
<comment type="caution">
    <text evidence="2">The sequence shown here is derived from an EMBL/GenBank/DDBJ whole genome shotgun (WGS) entry which is preliminary data.</text>
</comment>
<dbReference type="GO" id="GO:0005829">
    <property type="term" value="C:cytosol"/>
    <property type="evidence" value="ECO:0007669"/>
    <property type="project" value="TreeGrafter"/>
</dbReference>
<dbReference type="SUPFAM" id="SSF48256">
    <property type="entry name" value="Citrate synthase"/>
    <property type="match status" value="1"/>
</dbReference>
<dbReference type="InterPro" id="IPR002020">
    <property type="entry name" value="Citrate_synthase"/>
</dbReference>
<feature type="signal peptide" evidence="1">
    <location>
        <begin position="1"/>
        <end position="21"/>
    </location>
</feature>
<sequence>MLFFFTLTVYLLFSKLGEKSGGEMELHSANHQREEPCYAGVPMSTIVEQGFGVGDVISLLWFKRSLPRYCTQFIEICIMLCADHWSLCLCAHNTIVTFSKGGKDLVSASSQRLLTIGPRFGGAIDDAARYFKDAYDKGLSPYEFVEGMKKKGIRVPEIGHSI</sequence>